<dbReference type="KEGG" id="sphi:TS85_23775"/>
<keyword evidence="1" id="KW-0732">Signal</keyword>
<protein>
    <submittedName>
        <fullName evidence="2">Uncharacterized protein</fullName>
    </submittedName>
</protein>
<reference evidence="2 3" key="2">
    <citation type="submission" date="2015-02" db="EMBL/GenBank/DDBJ databases">
        <title>The complete genome of Sphingomonas hengshuiensis sp. WHSC-8 isolated from soil of Hengshui Lake.</title>
        <authorList>
            <person name="Wei S."/>
            <person name="Guo J."/>
            <person name="Su C."/>
            <person name="Wu R."/>
            <person name="Zhang Z."/>
            <person name="Liang K."/>
            <person name="Li H."/>
            <person name="Wang T."/>
            <person name="Liu H."/>
            <person name="Zhang C."/>
            <person name="Li Z."/>
            <person name="Wang Q."/>
            <person name="Meng J."/>
        </authorList>
    </citation>
    <scope>NUCLEOTIDE SEQUENCE [LARGE SCALE GENOMIC DNA]</scope>
    <source>
        <strain evidence="2 3">WHSC-8</strain>
        <plasmid evidence="3">Plasmid</plasmid>
    </source>
</reference>
<dbReference type="Proteomes" id="UP000032300">
    <property type="component" value="Plasmid unnamed"/>
</dbReference>
<dbReference type="EMBL" id="CP010837">
    <property type="protein sequence ID" value="AJP74800.1"/>
    <property type="molecule type" value="Genomic_DNA"/>
</dbReference>
<keyword evidence="3" id="KW-1185">Reference proteome</keyword>
<feature type="chain" id="PRO_5030974386" evidence="1">
    <location>
        <begin position="17"/>
        <end position="119"/>
    </location>
</feature>
<dbReference type="RefSeq" id="WP_044337099.1">
    <property type="nucleotide sequence ID" value="NZ_CP010837.1"/>
</dbReference>
<gene>
    <name evidence="2" type="ORF">TS85_23775</name>
</gene>
<feature type="signal peptide" evidence="1">
    <location>
        <begin position="1"/>
        <end position="16"/>
    </location>
</feature>
<sequence length="119" mass="12983">MLIASLLGGAALVAAAPMPLVKPTAYVYCTASSTSPRGQGLIVTSIFRSRSEPAFIRTAFANYLRTSYAPYGNGWVFSPLDVSCQAFEEKRMAETRRNLDISRVPQPQQTVFTVSFQLG</sequence>
<accession>A0A7U5BGF3</accession>
<keyword evidence="2" id="KW-0614">Plasmid</keyword>
<proteinExistence type="predicted"/>
<dbReference type="AlphaFoldDB" id="A0A7U5BGF3"/>
<organism evidence="2 3">
    <name type="scientific">Sphingomonas hengshuiensis</name>
    <dbReference type="NCBI Taxonomy" id="1609977"/>
    <lineage>
        <taxon>Bacteria</taxon>
        <taxon>Pseudomonadati</taxon>
        <taxon>Pseudomonadota</taxon>
        <taxon>Alphaproteobacteria</taxon>
        <taxon>Sphingomonadales</taxon>
        <taxon>Sphingomonadaceae</taxon>
        <taxon>Sphingomonas</taxon>
    </lineage>
</organism>
<evidence type="ECO:0000313" key="3">
    <source>
        <dbReference type="Proteomes" id="UP000032300"/>
    </source>
</evidence>
<evidence type="ECO:0000256" key="1">
    <source>
        <dbReference type="SAM" id="SignalP"/>
    </source>
</evidence>
<reference evidence="2 3" key="1">
    <citation type="journal article" date="2015" name="Int. J. Syst. Evol. Microbiol.">
        <title>Sphingomonas hengshuiensis sp. nov., isolated from lake wetland.</title>
        <authorList>
            <person name="Wei S."/>
            <person name="Wang T."/>
            <person name="Liu H."/>
            <person name="Zhang C."/>
            <person name="Guo J."/>
            <person name="Wang Q."/>
            <person name="Liang K."/>
            <person name="Zhang Z."/>
        </authorList>
    </citation>
    <scope>NUCLEOTIDE SEQUENCE [LARGE SCALE GENOMIC DNA]</scope>
    <source>
        <strain evidence="2 3">WHSC-8</strain>
        <plasmid evidence="2">unnamed</plasmid>
    </source>
</reference>
<evidence type="ECO:0000313" key="2">
    <source>
        <dbReference type="EMBL" id="AJP74800.1"/>
    </source>
</evidence>
<geneLocation type="plasmid" evidence="3"/>
<name>A0A7U5BGF3_9SPHN</name>